<proteinExistence type="predicted"/>
<accession>A0A0C3NE18</accession>
<dbReference type="HOGENOM" id="CLU_683542_0_0_1"/>
<protein>
    <recommendedName>
        <fullName evidence="3">F-box domain-containing protein</fullName>
    </recommendedName>
</protein>
<gene>
    <name evidence="1" type="ORF">PHLGIDRAFT_16268</name>
</gene>
<keyword evidence="2" id="KW-1185">Reference proteome</keyword>
<organism evidence="1 2">
    <name type="scientific">Phlebiopsis gigantea (strain 11061_1 CR5-6)</name>
    <name type="common">White-rot fungus</name>
    <name type="synonym">Peniophora gigantea</name>
    <dbReference type="NCBI Taxonomy" id="745531"/>
    <lineage>
        <taxon>Eukaryota</taxon>
        <taxon>Fungi</taxon>
        <taxon>Dikarya</taxon>
        <taxon>Basidiomycota</taxon>
        <taxon>Agaricomycotina</taxon>
        <taxon>Agaricomycetes</taxon>
        <taxon>Polyporales</taxon>
        <taxon>Phanerochaetaceae</taxon>
        <taxon>Phlebiopsis</taxon>
    </lineage>
</organism>
<evidence type="ECO:0000313" key="1">
    <source>
        <dbReference type="EMBL" id="KIP02829.1"/>
    </source>
</evidence>
<name>A0A0C3NE18_PHLG1</name>
<evidence type="ECO:0008006" key="3">
    <source>
        <dbReference type="Google" id="ProtNLM"/>
    </source>
</evidence>
<reference evidence="1 2" key="1">
    <citation type="journal article" date="2014" name="PLoS Genet.">
        <title>Analysis of the Phlebiopsis gigantea genome, transcriptome and secretome provides insight into its pioneer colonization strategies of wood.</title>
        <authorList>
            <person name="Hori C."/>
            <person name="Ishida T."/>
            <person name="Igarashi K."/>
            <person name="Samejima M."/>
            <person name="Suzuki H."/>
            <person name="Master E."/>
            <person name="Ferreira P."/>
            <person name="Ruiz-Duenas F.J."/>
            <person name="Held B."/>
            <person name="Canessa P."/>
            <person name="Larrondo L.F."/>
            <person name="Schmoll M."/>
            <person name="Druzhinina I.S."/>
            <person name="Kubicek C.P."/>
            <person name="Gaskell J.A."/>
            <person name="Kersten P."/>
            <person name="St John F."/>
            <person name="Glasner J."/>
            <person name="Sabat G."/>
            <person name="Splinter BonDurant S."/>
            <person name="Syed K."/>
            <person name="Yadav J."/>
            <person name="Mgbeahuruike A.C."/>
            <person name="Kovalchuk A."/>
            <person name="Asiegbu F.O."/>
            <person name="Lackner G."/>
            <person name="Hoffmeister D."/>
            <person name="Rencoret J."/>
            <person name="Gutierrez A."/>
            <person name="Sun H."/>
            <person name="Lindquist E."/>
            <person name="Barry K."/>
            <person name="Riley R."/>
            <person name="Grigoriev I.V."/>
            <person name="Henrissat B."/>
            <person name="Kues U."/>
            <person name="Berka R.M."/>
            <person name="Martinez A.T."/>
            <person name="Covert S.F."/>
            <person name="Blanchette R.A."/>
            <person name="Cullen D."/>
        </authorList>
    </citation>
    <scope>NUCLEOTIDE SEQUENCE [LARGE SCALE GENOMIC DNA]</scope>
    <source>
        <strain evidence="1 2">11061_1 CR5-6</strain>
    </source>
</reference>
<sequence>MSPPITPDVASLVVEYLKDDKQSLKSCTRISRVFRKPSQRLLLCSCHVHDPPNAFDSPQGRFYTFLKLLTDSPWVRPYIKHLTIEGAWSWTPRPLLDPGLLSAYLCLLPNLRHLDIACVRLKAIETDLQVAPLVSATTRFDIDELGLFYTGGPGDDEGDFCQLLDVFGNVNTLNLHSNAWPGSGNVRGKSTFPSNLRVRHLAVNSNIDVSPGAYFYYTLMQRTQAEKTLRVLSADCCHEQDVLTLGKLLETSGKDLVQLMLRITREVDIDEGQHSLFMIQKCVNLKTFRIVLPIPMIGELFKMFLQLPKTMEQISIRFLAAPGDLGCSINTIERATLELLDNITEKLVSLKTVSFSNVWATERVLLLFNLPKLHKKRVLQFHLAKEEPRFQIMRPIPRGYVSQ</sequence>
<dbReference type="Proteomes" id="UP000053257">
    <property type="component" value="Unassembled WGS sequence"/>
</dbReference>
<evidence type="ECO:0000313" key="2">
    <source>
        <dbReference type="Proteomes" id="UP000053257"/>
    </source>
</evidence>
<dbReference type="AlphaFoldDB" id="A0A0C3NE18"/>
<dbReference type="OrthoDB" id="2804666at2759"/>
<dbReference type="EMBL" id="KN840650">
    <property type="protein sequence ID" value="KIP02829.1"/>
    <property type="molecule type" value="Genomic_DNA"/>
</dbReference>